<evidence type="ECO:0000313" key="1">
    <source>
        <dbReference type="EMBL" id="AEI42264.1"/>
    </source>
</evidence>
<protein>
    <recommendedName>
        <fullName evidence="3">Arc-like DNA binding domain-containing protein</fullName>
    </recommendedName>
</protein>
<sequence>MAPKKNFPLRLDPKLYEVLERWAQDEFRSVNGHIEFLLREAAIRAGRVPSARPAARKEEQEPDGAP</sequence>
<dbReference type="InterPro" id="IPR010985">
    <property type="entry name" value="Ribbon_hlx_hlx"/>
</dbReference>
<dbReference type="AlphaFoldDB" id="F8FHF6"/>
<dbReference type="GO" id="GO:0006355">
    <property type="term" value="P:regulation of DNA-templated transcription"/>
    <property type="evidence" value="ECO:0007669"/>
    <property type="project" value="InterPro"/>
</dbReference>
<accession>F8FHF6</accession>
<evidence type="ECO:0008006" key="3">
    <source>
        <dbReference type="Google" id="ProtNLM"/>
    </source>
</evidence>
<dbReference type="Gene3D" id="1.10.1220.10">
    <property type="entry name" value="Met repressor-like"/>
    <property type="match status" value="1"/>
</dbReference>
<name>F8FHF6_PAEMK</name>
<gene>
    <name evidence="1" type="ordered locus">KNP414_03725</name>
</gene>
<reference evidence="2" key="1">
    <citation type="submission" date="2011-06" db="EMBL/GenBank/DDBJ databases">
        <title>Complete genome sequence of Paenibacillus mucilaginosus KNP414.</title>
        <authorList>
            <person name="Wang J."/>
            <person name="Hu S."/>
            <person name="Hu X."/>
            <person name="Zhang B."/>
            <person name="Dong D."/>
            <person name="Zhang S."/>
            <person name="Zhao K."/>
            <person name="Wu D."/>
        </authorList>
    </citation>
    <scope>NUCLEOTIDE SEQUENCE [LARGE SCALE GENOMIC DNA]</scope>
    <source>
        <strain evidence="2">KNP414</strain>
    </source>
</reference>
<dbReference type="EMBL" id="CP002869">
    <property type="protein sequence ID" value="AEI42264.1"/>
    <property type="molecule type" value="Genomic_DNA"/>
</dbReference>
<evidence type="ECO:0000313" key="2">
    <source>
        <dbReference type="Proteomes" id="UP000006620"/>
    </source>
</evidence>
<dbReference type="RefSeq" id="WP_013917421.1">
    <property type="nucleotide sequence ID" value="NC_015690.1"/>
</dbReference>
<proteinExistence type="predicted"/>
<dbReference type="KEGG" id="pms:KNP414_03725"/>
<dbReference type="HOGENOM" id="CLU_156623_1_1_9"/>
<organism evidence="1 2">
    <name type="scientific">Paenibacillus mucilaginosus (strain KNP414)</name>
    <dbReference type="NCBI Taxonomy" id="1036673"/>
    <lineage>
        <taxon>Bacteria</taxon>
        <taxon>Bacillati</taxon>
        <taxon>Bacillota</taxon>
        <taxon>Bacilli</taxon>
        <taxon>Bacillales</taxon>
        <taxon>Paenibacillaceae</taxon>
        <taxon>Paenibacillus</taxon>
    </lineage>
</organism>
<reference evidence="1 2" key="2">
    <citation type="journal article" date="2013" name="Genome Announc.">
        <title>Genome Sequence of Growth-Improving Paenibacillus mucilaginosus Strain KNP414.</title>
        <authorList>
            <person name="Lu J.J."/>
            <person name="Wang J.F."/>
            <person name="Hu X.F."/>
        </authorList>
    </citation>
    <scope>NUCLEOTIDE SEQUENCE [LARGE SCALE GENOMIC DNA]</scope>
    <source>
        <strain evidence="1 2">KNP414</strain>
    </source>
</reference>
<dbReference type="Proteomes" id="UP000006620">
    <property type="component" value="Chromosome"/>
</dbReference>
<dbReference type="PATRIC" id="fig|1036673.3.peg.3415"/>
<dbReference type="InterPro" id="IPR013321">
    <property type="entry name" value="Arc_rbn_hlx_hlx"/>
</dbReference>
<dbReference type="SUPFAM" id="SSF47598">
    <property type="entry name" value="Ribbon-helix-helix"/>
    <property type="match status" value="1"/>
</dbReference>